<evidence type="ECO:0000313" key="3">
    <source>
        <dbReference type="Proteomes" id="UP000199470"/>
    </source>
</evidence>
<dbReference type="Proteomes" id="UP000199470">
    <property type="component" value="Unassembled WGS sequence"/>
</dbReference>
<gene>
    <name evidence="2" type="ORF">SAMN02982985_03429</name>
</gene>
<feature type="chain" id="PRO_5011567080" description="TIGR02285 family protein" evidence="1">
    <location>
        <begin position="21"/>
        <end position="291"/>
    </location>
</feature>
<evidence type="ECO:0000313" key="2">
    <source>
        <dbReference type="EMBL" id="SFM27345.1"/>
    </source>
</evidence>
<reference evidence="2 3" key="1">
    <citation type="submission" date="2016-10" db="EMBL/GenBank/DDBJ databases">
        <authorList>
            <person name="de Groot N.N."/>
        </authorList>
    </citation>
    <scope>NUCLEOTIDE SEQUENCE [LARGE SCALE GENOMIC DNA]</scope>
    <source>
        <strain evidence="2 3">ATCC 43154</strain>
    </source>
</reference>
<dbReference type="STRING" id="758825.SAMN02982985_03429"/>
<organism evidence="2 3">
    <name type="scientific">Rugamonas rubra</name>
    <dbReference type="NCBI Taxonomy" id="758825"/>
    <lineage>
        <taxon>Bacteria</taxon>
        <taxon>Pseudomonadati</taxon>
        <taxon>Pseudomonadota</taxon>
        <taxon>Betaproteobacteria</taxon>
        <taxon>Burkholderiales</taxon>
        <taxon>Oxalobacteraceae</taxon>
        <taxon>Telluria group</taxon>
        <taxon>Rugamonas</taxon>
    </lineage>
</organism>
<keyword evidence="1" id="KW-0732">Signal</keyword>
<name>A0A1I4PIK9_9BURK</name>
<dbReference type="InterPro" id="IPR011972">
    <property type="entry name" value="CHP02285"/>
</dbReference>
<dbReference type="NCBIfam" id="TIGR02285">
    <property type="entry name" value="TIGR02285 family protein"/>
    <property type="match status" value="1"/>
</dbReference>
<evidence type="ECO:0008006" key="4">
    <source>
        <dbReference type="Google" id="ProtNLM"/>
    </source>
</evidence>
<evidence type="ECO:0000256" key="1">
    <source>
        <dbReference type="SAM" id="SignalP"/>
    </source>
</evidence>
<accession>A0A1I4PIK9</accession>
<dbReference type="SUPFAM" id="SSF53850">
    <property type="entry name" value="Periplasmic binding protein-like II"/>
    <property type="match status" value="1"/>
</dbReference>
<protein>
    <recommendedName>
        <fullName evidence="4">TIGR02285 family protein</fullName>
    </recommendedName>
</protein>
<sequence length="291" mass="32787">MRLLLLAMTLTLHNVAPAQAVMTWLIPDLPPVSIRTNHNQPGSGIIDTQVAYVAAHWPEVEHRFVYANLKRSWAMLEAGKPACYSFTLITPERRKKAHIIETGVLPPLHLVVRPEVAAALPLNARQEVDLPRLLAMRELRGLISEKRSFGARLDATLRQRPPDASLKLTAISGYGEAILQSMLLSRADYTIDYDFMLSYYQSRHHKLTQLRSFAIANNTKTIKFGLACPRTAWGKATAQKIDGILGTREGAQALRHSVEARLSQDSRQRYADQFAAFYRRREKPTLRLDGP</sequence>
<keyword evidence="3" id="KW-1185">Reference proteome</keyword>
<dbReference type="RefSeq" id="WP_245774312.1">
    <property type="nucleotide sequence ID" value="NZ_FOTW01000016.1"/>
</dbReference>
<dbReference type="AlphaFoldDB" id="A0A1I4PIK9"/>
<feature type="signal peptide" evidence="1">
    <location>
        <begin position="1"/>
        <end position="20"/>
    </location>
</feature>
<proteinExistence type="predicted"/>
<dbReference type="EMBL" id="FOTW01000016">
    <property type="protein sequence ID" value="SFM27345.1"/>
    <property type="molecule type" value="Genomic_DNA"/>
</dbReference>